<name>A0ABQ1RQB9_9ALTE</name>
<evidence type="ECO:0000313" key="4">
    <source>
        <dbReference type="Proteomes" id="UP000614272"/>
    </source>
</evidence>
<evidence type="ECO:0008006" key="5">
    <source>
        <dbReference type="Google" id="ProtNLM"/>
    </source>
</evidence>
<reference evidence="4" key="1">
    <citation type="journal article" date="2019" name="Int. J. Syst. Evol. Microbiol.">
        <title>The Global Catalogue of Microorganisms (GCM) 10K type strain sequencing project: providing services to taxonomists for standard genome sequencing and annotation.</title>
        <authorList>
            <consortium name="The Broad Institute Genomics Platform"/>
            <consortium name="The Broad Institute Genome Sequencing Center for Infectious Disease"/>
            <person name="Wu L."/>
            <person name="Ma J."/>
        </authorList>
    </citation>
    <scope>NUCLEOTIDE SEQUENCE [LARGE SCALE GENOMIC DNA]</scope>
    <source>
        <strain evidence="4">CGMCC 1.12923</strain>
    </source>
</reference>
<feature type="chain" id="PRO_5046612607" description="DUF2780 domain-containing protein" evidence="2">
    <location>
        <begin position="22"/>
        <end position="154"/>
    </location>
</feature>
<dbReference type="Proteomes" id="UP000614272">
    <property type="component" value="Unassembled WGS sequence"/>
</dbReference>
<evidence type="ECO:0000256" key="1">
    <source>
        <dbReference type="SAM" id="MobiDB-lite"/>
    </source>
</evidence>
<protein>
    <recommendedName>
        <fullName evidence="5">DUF2780 domain-containing protein</fullName>
    </recommendedName>
</protein>
<keyword evidence="2" id="KW-0732">Signal</keyword>
<sequence>MKFKYLSIIAAGLLSVSSVQAQQTDFDLAALQEAYNASGQTGSFVAYVRQQLLPDSLISSNPAQAEQTLTSLLGQFGGDQTQLSELLSSLSSAGMDSDSILASAVGAGIDPTQVTAALGDTATAALAAGGAAPSPGALGLGAGTGGGGGTASEN</sequence>
<accession>A0ABQ1RQB9</accession>
<dbReference type="RefSeq" id="WP_099036032.1">
    <property type="nucleotide sequence ID" value="NZ_BMGJ01000018.1"/>
</dbReference>
<proteinExistence type="predicted"/>
<keyword evidence="4" id="KW-1185">Reference proteome</keyword>
<comment type="caution">
    <text evidence="3">The sequence shown here is derived from an EMBL/GenBank/DDBJ whole genome shotgun (WGS) entry which is preliminary data.</text>
</comment>
<feature type="signal peptide" evidence="2">
    <location>
        <begin position="1"/>
        <end position="21"/>
    </location>
</feature>
<feature type="region of interest" description="Disordered" evidence="1">
    <location>
        <begin position="134"/>
        <end position="154"/>
    </location>
</feature>
<organism evidence="3 4">
    <name type="scientific">Lacimicrobium alkaliphilum</name>
    <dbReference type="NCBI Taxonomy" id="1526571"/>
    <lineage>
        <taxon>Bacteria</taxon>
        <taxon>Pseudomonadati</taxon>
        <taxon>Pseudomonadota</taxon>
        <taxon>Gammaproteobacteria</taxon>
        <taxon>Alteromonadales</taxon>
        <taxon>Alteromonadaceae</taxon>
        <taxon>Lacimicrobium</taxon>
    </lineage>
</organism>
<feature type="compositionally biased region" description="Gly residues" evidence="1">
    <location>
        <begin position="138"/>
        <end position="154"/>
    </location>
</feature>
<dbReference type="EMBL" id="BMGJ01000018">
    <property type="protein sequence ID" value="GGD76789.1"/>
    <property type="molecule type" value="Genomic_DNA"/>
</dbReference>
<evidence type="ECO:0000256" key="2">
    <source>
        <dbReference type="SAM" id="SignalP"/>
    </source>
</evidence>
<gene>
    <name evidence="3" type="ORF">GCM10011357_34800</name>
</gene>
<evidence type="ECO:0000313" key="3">
    <source>
        <dbReference type="EMBL" id="GGD76789.1"/>
    </source>
</evidence>